<evidence type="ECO:0000313" key="2">
    <source>
        <dbReference type="EMBL" id="KNX38775.1"/>
    </source>
</evidence>
<dbReference type="GO" id="GO:0015074">
    <property type="term" value="P:DNA integration"/>
    <property type="evidence" value="ECO:0007669"/>
    <property type="project" value="InterPro"/>
</dbReference>
<dbReference type="GO" id="GO:0006310">
    <property type="term" value="P:DNA recombination"/>
    <property type="evidence" value="ECO:0007669"/>
    <property type="project" value="UniProtKB-KW"/>
</dbReference>
<dbReference type="STRING" id="1631356.VV01_19140"/>
<keyword evidence="1" id="KW-0233">DNA recombination</keyword>
<keyword evidence="3" id="KW-1185">Reference proteome</keyword>
<dbReference type="Proteomes" id="UP000037397">
    <property type="component" value="Unassembled WGS sequence"/>
</dbReference>
<accession>A0A0L6CMB0</accession>
<dbReference type="SUPFAM" id="SSF56349">
    <property type="entry name" value="DNA breaking-rejoining enzymes"/>
    <property type="match status" value="1"/>
</dbReference>
<dbReference type="RefSeq" id="WP_050671277.1">
    <property type="nucleotide sequence ID" value="NZ_LAIR01000002.1"/>
</dbReference>
<gene>
    <name evidence="2" type="ORF">VV01_19140</name>
</gene>
<organism evidence="2 3">
    <name type="scientific">Luteipulveratus halotolerans</name>
    <dbReference type="NCBI Taxonomy" id="1631356"/>
    <lineage>
        <taxon>Bacteria</taxon>
        <taxon>Bacillati</taxon>
        <taxon>Actinomycetota</taxon>
        <taxon>Actinomycetes</taxon>
        <taxon>Micrococcales</taxon>
        <taxon>Dermacoccaceae</taxon>
        <taxon>Luteipulveratus</taxon>
    </lineage>
</organism>
<dbReference type="GO" id="GO:0003677">
    <property type="term" value="F:DNA binding"/>
    <property type="evidence" value="ECO:0007669"/>
    <property type="project" value="InterPro"/>
</dbReference>
<evidence type="ECO:0000256" key="1">
    <source>
        <dbReference type="ARBA" id="ARBA00023172"/>
    </source>
</evidence>
<protein>
    <recommendedName>
        <fullName evidence="4">Tyr recombinase domain-containing protein</fullName>
    </recommendedName>
</protein>
<name>A0A0L6CMB0_9MICO</name>
<dbReference type="InterPro" id="IPR011010">
    <property type="entry name" value="DNA_brk_join_enz"/>
</dbReference>
<dbReference type="AlphaFoldDB" id="A0A0L6CMB0"/>
<sequence>MNDFEPRSLTASEWAVIREFVRTTITEAQQRTEARYPTRKLMGALTALARWAVLVACLPVEKSIILHRDTIAEYIARGCPTLAPTSQATRRTMLLRIAEAVLPPDERVSRLQPVYRDNPARPYEVHEQVALRSWAVGQTTPQRRRDCRTILALGLGAGLSTHDIMGLRVQDIKADDHGVLITVRDERDVPVLWQWEQELIDLIAEREGQQWAVGPQRTVTTKNWLWNFIATARPEVGVTPTVGRMRNTWLLHHMATGTPLGPLAAAAGLQTFRTIEKLFSYLPPPTRDEVRAAMRRHLRSL</sequence>
<reference evidence="3" key="1">
    <citation type="submission" date="2015-03" db="EMBL/GenBank/DDBJ databases">
        <title>Luteipulveratus halotolerans sp. nov., a novel actinobacterium (Dermacoccaceae) from Sarawak, Malaysia.</title>
        <authorList>
            <person name="Juboi H."/>
            <person name="Basik A."/>
            <person name="Shamsul S.S."/>
            <person name="Arnold P."/>
            <person name="Schmitt E.K."/>
            <person name="Sanglier J.-J."/>
            <person name="Yeo T."/>
        </authorList>
    </citation>
    <scope>NUCLEOTIDE SEQUENCE [LARGE SCALE GENOMIC DNA]</scope>
    <source>
        <strain evidence="3">C296001</strain>
    </source>
</reference>
<dbReference type="OrthoDB" id="5189518at2"/>
<evidence type="ECO:0008006" key="4">
    <source>
        <dbReference type="Google" id="ProtNLM"/>
    </source>
</evidence>
<comment type="caution">
    <text evidence="2">The sequence shown here is derived from an EMBL/GenBank/DDBJ whole genome shotgun (WGS) entry which is preliminary data.</text>
</comment>
<dbReference type="InterPro" id="IPR013762">
    <property type="entry name" value="Integrase-like_cat_sf"/>
</dbReference>
<dbReference type="EMBL" id="LAIR01000002">
    <property type="protein sequence ID" value="KNX38775.1"/>
    <property type="molecule type" value="Genomic_DNA"/>
</dbReference>
<proteinExistence type="predicted"/>
<evidence type="ECO:0000313" key="3">
    <source>
        <dbReference type="Proteomes" id="UP000037397"/>
    </source>
</evidence>
<dbReference type="Gene3D" id="1.10.443.10">
    <property type="entry name" value="Intergrase catalytic core"/>
    <property type="match status" value="1"/>
</dbReference>